<dbReference type="GO" id="GO:0005615">
    <property type="term" value="C:extracellular space"/>
    <property type="evidence" value="ECO:0007669"/>
    <property type="project" value="TreeGrafter"/>
</dbReference>
<evidence type="ECO:0000256" key="7">
    <source>
        <dbReference type="ARBA" id="ARBA00023136"/>
    </source>
</evidence>
<keyword evidence="16" id="KW-1185">Reference proteome</keyword>
<comment type="caution">
    <text evidence="15">The sequence shown here is derived from an EMBL/GenBank/DDBJ whole genome shotgun (WGS) entry which is preliminary data.</text>
</comment>
<protein>
    <submittedName>
        <fullName evidence="15">Major histocompatibility complex class I-related protein-like</fullName>
    </submittedName>
</protein>
<dbReference type="Proteomes" id="UP000050525">
    <property type="component" value="Unassembled WGS sequence"/>
</dbReference>
<dbReference type="AlphaFoldDB" id="A0A151P5I3"/>
<organism evidence="15 16">
    <name type="scientific">Alligator mississippiensis</name>
    <name type="common">American alligator</name>
    <dbReference type="NCBI Taxonomy" id="8496"/>
    <lineage>
        <taxon>Eukaryota</taxon>
        <taxon>Metazoa</taxon>
        <taxon>Chordata</taxon>
        <taxon>Craniata</taxon>
        <taxon>Vertebrata</taxon>
        <taxon>Euteleostomi</taxon>
        <taxon>Archelosauria</taxon>
        <taxon>Archosauria</taxon>
        <taxon>Crocodylia</taxon>
        <taxon>Alligatoridae</taxon>
        <taxon>Alligatorinae</taxon>
        <taxon>Alligator</taxon>
    </lineage>
</organism>
<feature type="transmembrane region" description="Helical" evidence="12">
    <location>
        <begin position="310"/>
        <end position="334"/>
    </location>
</feature>
<evidence type="ECO:0000256" key="2">
    <source>
        <dbReference type="ARBA" id="ARBA00022451"/>
    </source>
</evidence>
<gene>
    <name evidence="15" type="ORF">Y1Q_0019425</name>
</gene>
<dbReference type="FunFam" id="3.30.500.10:FF:000001">
    <property type="entry name" value="H-2 class I histocompatibility antigen, alpha chain"/>
    <property type="match status" value="1"/>
</dbReference>
<dbReference type="GO" id="GO:0009897">
    <property type="term" value="C:external side of plasma membrane"/>
    <property type="evidence" value="ECO:0007669"/>
    <property type="project" value="TreeGrafter"/>
</dbReference>
<dbReference type="GO" id="GO:0042612">
    <property type="term" value="C:MHC class I protein complex"/>
    <property type="evidence" value="ECO:0007669"/>
    <property type="project" value="UniProtKB-KW"/>
</dbReference>
<evidence type="ECO:0000256" key="6">
    <source>
        <dbReference type="ARBA" id="ARBA00022989"/>
    </source>
</evidence>
<dbReference type="Gene3D" id="2.60.40.10">
    <property type="entry name" value="Immunoglobulins"/>
    <property type="match status" value="1"/>
</dbReference>
<feature type="signal peptide" evidence="13">
    <location>
        <begin position="1"/>
        <end position="25"/>
    </location>
</feature>
<dbReference type="InterPro" id="IPR013783">
    <property type="entry name" value="Ig-like_fold"/>
</dbReference>
<keyword evidence="8" id="KW-1015">Disulfide bond</keyword>
<dbReference type="InterPro" id="IPR003597">
    <property type="entry name" value="Ig_C1-set"/>
</dbReference>
<keyword evidence="6 12" id="KW-1133">Transmembrane helix</keyword>
<accession>A0A151P5I3</accession>
<evidence type="ECO:0000256" key="4">
    <source>
        <dbReference type="ARBA" id="ARBA00022729"/>
    </source>
</evidence>
<dbReference type="InterPro" id="IPR011162">
    <property type="entry name" value="MHC_I/II-like_Ag-recog"/>
</dbReference>
<dbReference type="InterPro" id="IPR001039">
    <property type="entry name" value="MHC_I_a_a1/a2"/>
</dbReference>
<keyword evidence="4 13" id="KW-0732">Signal</keyword>
<dbReference type="InterPro" id="IPR036179">
    <property type="entry name" value="Ig-like_dom_sf"/>
</dbReference>
<keyword evidence="9" id="KW-0325">Glycoprotein</keyword>
<keyword evidence="2" id="KW-0490">MHC I</keyword>
<evidence type="ECO:0000256" key="11">
    <source>
        <dbReference type="SAM" id="MobiDB-lite"/>
    </source>
</evidence>
<comment type="subcellular location">
    <subcellularLocation>
        <location evidence="1">Membrane</location>
        <topology evidence="1">Single-pass type I membrane protein</topology>
    </subcellularLocation>
</comment>
<dbReference type="InterPro" id="IPR037055">
    <property type="entry name" value="MHC_I-like_Ag-recog_sf"/>
</dbReference>
<dbReference type="SMART" id="SM00407">
    <property type="entry name" value="IGc1"/>
    <property type="match status" value="1"/>
</dbReference>
<dbReference type="InterPro" id="IPR007110">
    <property type="entry name" value="Ig-like_dom"/>
</dbReference>
<evidence type="ECO:0000313" key="16">
    <source>
        <dbReference type="Proteomes" id="UP000050525"/>
    </source>
</evidence>
<evidence type="ECO:0000256" key="3">
    <source>
        <dbReference type="ARBA" id="ARBA00022692"/>
    </source>
</evidence>
<keyword evidence="3 12" id="KW-0812">Transmembrane</keyword>
<comment type="similarity">
    <text evidence="10">Belongs to the MHC class I family.</text>
</comment>
<evidence type="ECO:0000256" key="13">
    <source>
        <dbReference type="SAM" id="SignalP"/>
    </source>
</evidence>
<feature type="region of interest" description="Disordered" evidence="11">
    <location>
        <begin position="202"/>
        <end position="226"/>
    </location>
</feature>
<dbReference type="PROSITE" id="PS50835">
    <property type="entry name" value="IG_LIKE"/>
    <property type="match status" value="1"/>
</dbReference>
<dbReference type="SUPFAM" id="SSF48726">
    <property type="entry name" value="Immunoglobulin"/>
    <property type="match status" value="1"/>
</dbReference>
<feature type="domain" description="Ig-like" evidence="14">
    <location>
        <begin position="205"/>
        <end position="299"/>
    </location>
</feature>
<keyword evidence="7 12" id="KW-0472">Membrane</keyword>
<dbReference type="Pfam" id="PF00129">
    <property type="entry name" value="MHC_I"/>
    <property type="match status" value="1"/>
</dbReference>
<reference evidence="15 16" key="1">
    <citation type="journal article" date="2012" name="Genome Biol.">
        <title>Sequencing three crocodilian genomes to illuminate the evolution of archosaurs and amniotes.</title>
        <authorList>
            <person name="St John J.A."/>
            <person name="Braun E.L."/>
            <person name="Isberg S.R."/>
            <person name="Miles L.G."/>
            <person name="Chong A.Y."/>
            <person name="Gongora J."/>
            <person name="Dalzell P."/>
            <person name="Moran C."/>
            <person name="Bed'hom B."/>
            <person name="Abzhanov A."/>
            <person name="Burgess S.C."/>
            <person name="Cooksey A.M."/>
            <person name="Castoe T.A."/>
            <person name="Crawford N.G."/>
            <person name="Densmore L.D."/>
            <person name="Drew J.C."/>
            <person name="Edwards S.V."/>
            <person name="Faircloth B.C."/>
            <person name="Fujita M.K."/>
            <person name="Greenwold M.J."/>
            <person name="Hoffmann F.G."/>
            <person name="Howard J.M."/>
            <person name="Iguchi T."/>
            <person name="Janes D.E."/>
            <person name="Khan S.Y."/>
            <person name="Kohno S."/>
            <person name="de Koning A.J."/>
            <person name="Lance S.L."/>
            <person name="McCarthy F.M."/>
            <person name="McCormack J.E."/>
            <person name="Merchant M.E."/>
            <person name="Peterson D.G."/>
            <person name="Pollock D.D."/>
            <person name="Pourmand N."/>
            <person name="Raney B.J."/>
            <person name="Roessler K.A."/>
            <person name="Sanford J.R."/>
            <person name="Sawyer R.H."/>
            <person name="Schmidt C.J."/>
            <person name="Triplett E.W."/>
            <person name="Tuberville T.D."/>
            <person name="Venegas-Anaya M."/>
            <person name="Howard J.T."/>
            <person name="Jarvis E.D."/>
            <person name="Guillette L.J.Jr."/>
            <person name="Glenn T.C."/>
            <person name="Green R.E."/>
            <person name="Ray D.A."/>
        </authorList>
    </citation>
    <scope>NUCLEOTIDE SEQUENCE [LARGE SCALE GENOMIC DNA]</scope>
    <source>
        <strain evidence="15">KSC_2009_1</strain>
    </source>
</reference>
<evidence type="ECO:0000256" key="5">
    <source>
        <dbReference type="ARBA" id="ARBA00022859"/>
    </source>
</evidence>
<dbReference type="InterPro" id="IPR050208">
    <property type="entry name" value="MHC_class-I_related"/>
</dbReference>
<feature type="chain" id="PRO_5007586697" evidence="13">
    <location>
        <begin position="26"/>
        <end position="357"/>
    </location>
</feature>
<dbReference type="PRINTS" id="PR01638">
    <property type="entry name" value="MHCCLASSI"/>
</dbReference>
<dbReference type="STRING" id="8496.A0A151P5I3"/>
<dbReference type="Pfam" id="PF07654">
    <property type="entry name" value="C1-set"/>
    <property type="match status" value="1"/>
</dbReference>
<evidence type="ECO:0000256" key="1">
    <source>
        <dbReference type="ARBA" id="ARBA00004479"/>
    </source>
</evidence>
<evidence type="ECO:0000256" key="9">
    <source>
        <dbReference type="ARBA" id="ARBA00023180"/>
    </source>
</evidence>
<dbReference type="PANTHER" id="PTHR16675">
    <property type="entry name" value="MHC CLASS I-RELATED"/>
    <property type="match status" value="1"/>
</dbReference>
<dbReference type="Gene3D" id="3.30.500.10">
    <property type="entry name" value="MHC class I-like antigen recognition-like"/>
    <property type="match status" value="1"/>
</dbReference>
<evidence type="ECO:0000313" key="15">
    <source>
        <dbReference type="EMBL" id="KYO44005.1"/>
    </source>
</evidence>
<evidence type="ECO:0000256" key="8">
    <source>
        <dbReference type="ARBA" id="ARBA00023157"/>
    </source>
</evidence>
<dbReference type="InterPro" id="IPR011161">
    <property type="entry name" value="MHC_I-like_Ag-recog"/>
</dbReference>
<dbReference type="PROSITE" id="PS00290">
    <property type="entry name" value="IG_MHC"/>
    <property type="match status" value="1"/>
</dbReference>
<proteinExistence type="inferred from homology"/>
<dbReference type="SUPFAM" id="SSF54452">
    <property type="entry name" value="MHC antigen-recognition domain"/>
    <property type="match status" value="1"/>
</dbReference>
<keyword evidence="5" id="KW-0391">Immunity</keyword>
<dbReference type="FunFam" id="2.60.40.10:FF:000204">
    <property type="entry name" value="Major histocompatibility complex, class I-related protein"/>
    <property type="match status" value="1"/>
</dbReference>
<dbReference type="InterPro" id="IPR003006">
    <property type="entry name" value="Ig/MHC_CS"/>
</dbReference>
<evidence type="ECO:0000256" key="12">
    <source>
        <dbReference type="SAM" id="Phobius"/>
    </source>
</evidence>
<evidence type="ECO:0000259" key="14">
    <source>
        <dbReference type="PROSITE" id="PS50835"/>
    </source>
</evidence>
<name>A0A151P5I3_ALLMI</name>
<sequence length="357" mass="40120">MSKPLHLVWLLIWLLGAMGIARATAALAGPHTLQYLLTAVSEPSPGLPEFTMQGYVDGELFVEYDGEAQQMRPRAAWMRAAPPMLWESENRVHKLRQGCFRGKVRSLLHLYNQSQGFHIFQYAYGCEIQADGGTRGFRHLGFDGEEFLTYDTVEHRWLAPIAEATAEATQHHWNGNNAALQYYRNFLERECPKILRRYLEYGHSPRPQSKPPKAQVSDKPSSRDGLTTLSCRVHGFYPRDAAVVWLKNGEAQPQETSLSGVIPSGDGTYQTWATIEINPSSNHSYTCSVEHVSLGAALRVAWDKKPKSKLLLIVGIVIAVVLVIIMMGTAIYFLRKWGAGYKAVFLEQPQVHHLCKS</sequence>
<dbReference type="GO" id="GO:0002474">
    <property type="term" value="P:antigen processing and presentation of peptide antigen via MHC class I"/>
    <property type="evidence" value="ECO:0007669"/>
    <property type="project" value="UniProtKB-KW"/>
</dbReference>
<dbReference type="PANTHER" id="PTHR16675:SF242">
    <property type="entry name" value="MAJOR HISTOCOMPATIBILITY COMPLEX CLASS I-RELATED GENE PROTEIN"/>
    <property type="match status" value="1"/>
</dbReference>
<dbReference type="EMBL" id="AKHW03000987">
    <property type="protein sequence ID" value="KYO44005.1"/>
    <property type="molecule type" value="Genomic_DNA"/>
</dbReference>
<dbReference type="GO" id="GO:0006955">
    <property type="term" value="P:immune response"/>
    <property type="evidence" value="ECO:0007669"/>
    <property type="project" value="TreeGrafter"/>
</dbReference>
<evidence type="ECO:0000256" key="10">
    <source>
        <dbReference type="RuleBase" id="RU004439"/>
    </source>
</evidence>